<evidence type="ECO:0000313" key="13">
    <source>
        <dbReference type="EMBL" id="BFP50071.1"/>
    </source>
</evidence>
<dbReference type="InterPro" id="IPR034768">
    <property type="entry name" value="4FE4S_WBL"/>
</dbReference>
<comment type="similarity">
    <text evidence="2 11">Belongs to the WhiB family.</text>
</comment>
<evidence type="ECO:0000256" key="10">
    <source>
        <dbReference type="ARBA" id="ARBA00023163"/>
    </source>
</evidence>
<name>A0AB33K5J9_9ACTN</name>
<evidence type="ECO:0000256" key="8">
    <source>
        <dbReference type="ARBA" id="ARBA00023125"/>
    </source>
</evidence>
<comment type="subcellular location">
    <subcellularLocation>
        <location evidence="1 11">Cytoplasm</location>
    </subcellularLocation>
</comment>
<keyword evidence="7 11" id="KW-0805">Transcription regulation</keyword>
<evidence type="ECO:0000256" key="11">
    <source>
        <dbReference type="HAMAP-Rule" id="MF_01479"/>
    </source>
</evidence>
<evidence type="ECO:0000256" key="7">
    <source>
        <dbReference type="ARBA" id="ARBA00023015"/>
    </source>
</evidence>
<feature type="binding site" evidence="11">
    <location>
        <position position="58"/>
    </location>
    <ligand>
        <name>[4Fe-4S] cluster</name>
        <dbReference type="ChEBI" id="CHEBI:49883"/>
    </ligand>
</feature>
<feature type="domain" description="4Fe-4S Wbl-type" evidence="12">
    <location>
        <begin position="24"/>
        <end position="88"/>
    </location>
</feature>
<keyword evidence="3 11" id="KW-0004">4Fe-4S</keyword>
<evidence type="ECO:0000259" key="12">
    <source>
        <dbReference type="PROSITE" id="PS51674"/>
    </source>
</evidence>
<comment type="PTM">
    <text evidence="11">Upon Fe-S cluster removal intramolecular disulfide bonds are formed.</text>
</comment>
<feature type="binding site" evidence="11">
    <location>
        <position position="55"/>
    </location>
    <ligand>
        <name>[4Fe-4S] cluster</name>
        <dbReference type="ChEBI" id="CHEBI:49883"/>
    </ligand>
</feature>
<feature type="binding site" evidence="11">
    <location>
        <position position="25"/>
    </location>
    <ligand>
        <name>[4Fe-4S] cluster</name>
        <dbReference type="ChEBI" id="CHEBI:49883"/>
    </ligand>
</feature>
<feature type="binding site" evidence="11">
    <location>
        <position position="64"/>
    </location>
    <ligand>
        <name>[4Fe-4S] cluster</name>
        <dbReference type="ChEBI" id="CHEBI:49883"/>
    </ligand>
</feature>
<keyword evidence="10 11" id="KW-0804">Transcription</keyword>
<accession>A0AB33K5J9</accession>
<evidence type="ECO:0000256" key="5">
    <source>
        <dbReference type="ARBA" id="ARBA00023004"/>
    </source>
</evidence>
<reference evidence="13" key="1">
    <citation type="submission" date="2024-07" db="EMBL/GenBank/DDBJ databases">
        <title>Complete genome sequences of cellulolytic bacteria, Kitasatospora sp. CMC57 and Streptomyces sp. CMC78, isolated from Japanese agricultural soil.</title>
        <authorList>
            <person name="Hashimoto T."/>
            <person name="Ito M."/>
            <person name="Iwamoto M."/>
            <person name="Fukahori D."/>
            <person name="Shoda T."/>
            <person name="Sakoda M."/>
            <person name="Morohoshi T."/>
            <person name="Mitsuboshi M."/>
            <person name="Nishizawa T."/>
        </authorList>
    </citation>
    <scope>NUCLEOTIDE SEQUENCE</scope>
    <source>
        <strain evidence="13">CMC57</strain>
        <plasmid evidence="13">pCMC57_01</plasmid>
    </source>
</reference>
<comment type="function">
    <text evidence="11">Acts as a transcriptional regulator. Probably redox-responsive. The apo- but not holo-form probably binds DNA.</text>
</comment>
<dbReference type="GO" id="GO:0046872">
    <property type="term" value="F:metal ion binding"/>
    <property type="evidence" value="ECO:0007669"/>
    <property type="project" value="UniProtKB-KW"/>
</dbReference>
<dbReference type="EMBL" id="AP035882">
    <property type="protein sequence ID" value="BFP50071.1"/>
    <property type="molecule type" value="Genomic_DNA"/>
</dbReference>
<evidence type="ECO:0000256" key="9">
    <source>
        <dbReference type="ARBA" id="ARBA00023157"/>
    </source>
</evidence>
<dbReference type="KEGG" id="kic:KCMC57_64390"/>
<gene>
    <name evidence="11" type="primary">whiB</name>
    <name evidence="13" type="ORF">KCMC57_64390</name>
</gene>
<keyword evidence="4 11" id="KW-0479">Metal-binding</keyword>
<dbReference type="GO" id="GO:0035731">
    <property type="term" value="F:dinitrosyl-iron complex binding"/>
    <property type="evidence" value="ECO:0007669"/>
    <property type="project" value="UniProtKB-UniRule"/>
</dbReference>
<organism evidence="13">
    <name type="scientific">Kitasatospora sp. CMC57</name>
    <dbReference type="NCBI Taxonomy" id="3231513"/>
    <lineage>
        <taxon>Bacteria</taxon>
        <taxon>Bacillati</taxon>
        <taxon>Actinomycetota</taxon>
        <taxon>Actinomycetes</taxon>
        <taxon>Kitasatosporales</taxon>
        <taxon>Streptomycetaceae</taxon>
        <taxon>Kitasatospora</taxon>
    </lineage>
</organism>
<dbReference type="HAMAP" id="MF_01479">
    <property type="entry name" value="WhiB"/>
    <property type="match status" value="1"/>
</dbReference>
<dbReference type="GO" id="GO:0047134">
    <property type="term" value="F:protein-disulfide reductase [NAD(P)H] activity"/>
    <property type="evidence" value="ECO:0007669"/>
    <property type="project" value="TreeGrafter"/>
</dbReference>
<dbReference type="GO" id="GO:0005737">
    <property type="term" value="C:cytoplasm"/>
    <property type="evidence" value="ECO:0007669"/>
    <property type="project" value="UniProtKB-SubCell"/>
</dbReference>
<dbReference type="PROSITE" id="PS51674">
    <property type="entry name" value="4FE4S_WBL"/>
    <property type="match status" value="1"/>
</dbReference>
<evidence type="ECO:0000256" key="1">
    <source>
        <dbReference type="ARBA" id="ARBA00004496"/>
    </source>
</evidence>
<comment type="PTM">
    <text evidence="11">The Fe-S cluster can be nitrosylated by nitric oxide (NO).</text>
</comment>
<dbReference type="GO" id="GO:0003677">
    <property type="term" value="F:DNA binding"/>
    <property type="evidence" value="ECO:0007669"/>
    <property type="project" value="UniProtKB-UniRule"/>
</dbReference>
<keyword evidence="8 11" id="KW-0238">DNA-binding</keyword>
<proteinExistence type="inferred from homology"/>
<keyword evidence="11" id="KW-0963">Cytoplasm</keyword>
<dbReference type="AlphaFoldDB" id="A0AB33K5J9"/>
<keyword evidence="9 11" id="KW-1015">Disulfide bond</keyword>
<evidence type="ECO:0000256" key="4">
    <source>
        <dbReference type="ARBA" id="ARBA00022723"/>
    </source>
</evidence>
<evidence type="ECO:0000256" key="6">
    <source>
        <dbReference type="ARBA" id="ARBA00023014"/>
    </source>
</evidence>
<dbReference type="GO" id="GO:0051539">
    <property type="term" value="F:4 iron, 4 sulfur cluster binding"/>
    <property type="evidence" value="ECO:0007669"/>
    <property type="project" value="UniProtKB-UniRule"/>
</dbReference>
<dbReference type="InterPro" id="IPR003482">
    <property type="entry name" value="Whib"/>
</dbReference>
<sequence length="102" mass="11122">MAGYVPVRKAGFVSGGDDFQARAACREVGSAPFFSPEGERGRDKASREAAAKKVCFRCPVLQMCAELSLARREPYGTWGGMTEDERHDILQRRAQAALEVAA</sequence>
<dbReference type="Pfam" id="PF02467">
    <property type="entry name" value="Whib"/>
    <property type="match status" value="1"/>
</dbReference>
<keyword evidence="6 11" id="KW-0411">Iron-sulfur</keyword>
<geneLocation type="plasmid" evidence="13">
    <name>pCMC57_01</name>
</geneLocation>
<evidence type="ECO:0000256" key="3">
    <source>
        <dbReference type="ARBA" id="ARBA00022485"/>
    </source>
</evidence>
<protein>
    <recommendedName>
        <fullName evidence="11">Transcriptional regulator WhiB</fullName>
    </recommendedName>
</protein>
<keyword evidence="5 11" id="KW-0408">Iron</keyword>
<keyword evidence="13" id="KW-0614">Plasmid</keyword>
<comment type="cofactor">
    <cofactor evidence="11">
        <name>[4Fe-4S] cluster</name>
        <dbReference type="ChEBI" id="CHEBI:49883"/>
    </cofactor>
    <text evidence="11">Binds 1 [4Fe-4S] cluster per subunit. Following nitrosylation of the [4Fe-4S] cluster binds 1 [4Fe-8(NO)] cluster per subunit.</text>
</comment>
<dbReference type="GO" id="GO:0045454">
    <property type="term" value="P:cell redox homeostasis"/>
    <property type="evidence" value="ECO:0007669"/>
    <property type="project" value="TreeGrafter"/>
</dbReference>
<evidence type="ECO:0000256" key="2">
    <source>
        <dbReference type="ARBA" id="ARBA00006597"/>
    </source>
</evidence>
<dbReference type="GO" id="GO:0045892">
    <property type="term" value="P:negative regulation of DNA-templated transcription"/>
    <property type="evidence" value="ECO:0007669"/>
    <property type="project" value="TreeGrafter"/>
</dbReference>
<dbReference type="PANTHER" id="PTHR38839">
    <property type="entry name" value="TRANSCRIPTIONAL REGULATOR WHID-RELATED"/>
    <property type="match status" value="1"/>
</dbReference>